<proteinExistence type="predicted"/>
<name>A0A6P7Y6Z4_9AMPH</name>
<evidence type="ECO:0000313" key="5">
    <source>
        <dbReference type="RefSeq" id="XP_030060743.1"/>
    </source>
</evidence>
<comment type="function">
    <text evidence="1">May be involved in neurite outgrowth.</text>
</comment>
<dbReference type="Proteomes" id="UP000515156">
    <property type="component" value="Chromosome 5"/>
</dbReference>
<dbReference type="GO" id="GO:0031175">
    <property type="term" value="P:neuron projection development"/>
    <property type="evidence" value="ECO:0007669"/>
    <property type="project" value="TreeGrafter"/>
</dbReference>
<dbReference type="InterPro" id="IPR032745">
    <property type="entry name" value="GRIN_C"/>
</dbReference>
<feature type="compositionally biased region" description="Polar residues" evidence="2">
    <location>
        <begin position="60"/>
        <end position="71"/>
    </location>
</feature>
<keyword evidence="4" id="KW-1185">Reference proteome</keyword>
<dbReference type="InterPro" id="IPR026646">
    <property type="entry name" value="GPRIN2-like/GPRIN3"/>
</dbReference>
<sequence>MAVNHHQLSTHAFPETSDSVCHHCPNLSHHPLSKSSSNLLFSRQMSLEERQTSQQELRKSLSSTIYHSQGSDKPAKWSPHSEWALAQNRGVASYWPVRLPGDQLLMENVQSRTVAPNCYLTVDQLTPFGEGKDLRIQDQRSTINNVSSGASPGLMSKAHSRETIKETEAVVKKSHSDLFCGCPERKHINSSATYSILCPSNTADDRVANAVLLQGQWYNKRNDQTFSSYQKNMANLLTSTRDQNISLTGLNNGAIQHTINAYTAPETLHHSEINQLSANGFPDNLKMNNHMPDPTQLDASCLIISCAMHSPATVTLSNSCAVHGGTRFEHGLKTDGTVPAYCHSLPISAIPLSPRLVCSAAMSEEEQFTPGYNPPLPSSNVTTFPKLASSVSESGLDAKWLMKCGSVPRNQSPLLHLQDSCCISPELNISEKPIKASHTMLNEQSYKDIGPNTKDIWTMTTELQLPMEHKDAEVQTVTTMENKSVVTSPNFLAEECTHMFPEVCFDIRLQHPPSPVHEVRWDEEGMTWEVYGASVDPEVLGLAIQKHLEIQIEQTGSAEDPKETIIKQSPQEKRGPLRTILTTLKNRSCCVRSSTVID</sequence>
<dbReference type="GeneID" id="115471181"/>
<dbReference type="InParanoid" id="A0A6P7Y6Z4"/>
<feature type="domain" description="G protein-regulated inducer of neurite outgrowth C-terminal" evidence="3">
    <location>
        <begin position="511"/>
        <end position="595"/>
    </location>
</feature>
<dbReference type="PANTHER" id="PTHR15718">
    <property type="entry name" value="G PROTEIN-REGULATED INDUCER OF NEURITE OUTGROWTH C-TERMINAL DOMAIN-CONTAINING PROTEIN"/>
    <property type="match status" value="1"/>
</dbReference>
<organism evidence="4 5">
    <name type="scientific">Microcaecilia unicolor</name>
    <dbReference type="NCBI Taxonomy" id="1415580"/>
    <lineage>
        <taxon>Eukaryota</taxon>
        <taxon>Metazoa</taxon>
        <taxon>Chordata</taxon>
        <taxon>Craniata</taxon>
        <taxon>Vertebrata</taxon>
        <taxon>Euteleostomi</taxon>
        <taxon>Amphibia</taxon>
        <taxon>Gymnophiona</taxon>
        <taxon>Siphonopidae</taxon>
        <taxon>Microcaecilia</taxon>
    </lineage>
</organism>
<dbReference type="Pfam" id="PF15235">
    <property type="entry name" value="GRIN_C"/>
    <property type="match status" value="1"/>
</dbReference>
<evidence type="ECO:0000256" key="1">
    <source>
        <dbReference type="ARBA" id="ARBA00002358"/>
    </source>
</evidence>
<evidence type="ECO:0000256" key="2">
    <source>
        <dbReference type="SAM" id="MobiDB-lite"/>
    </source>
</evidence>
<dbReference type="GO" id="GO:0005886">
    <property type="term" value="C:plasma membrane"/>
    <property type="evidence" value="ECO:0007669"/>
    <property type="project" value="TreeGrafter"/>
</dbReference>
<evidence type="ECO:0000259" key="3">
    <source>
        <dbReference type="Pfam" id="PF15235"/>
    </source>
</evidence>
<dbReference type="OrthoDB" id="10049175at2759"/>
<dbReference type="AlphaFoldDB" id="A0A6P7Y6Z4"/>
<gene>
    <name evidence="5" type="primary">LOC115471181</name>
</gene>
<evidence type="ECO:0000313" key="4">
    <source>
        <dbReference type="Proteomes" id="UP000515156"/>
    </source>
</evidence>
<reference evidence="5" key="1">
    <citation type="submission" date="2025-08" db="UniProtKB">
        <authorList>
            <consortium name="RefSeq"/>
        </authorList>
    </citation>
    <scope>IDENTIFICATION</scope>
</reference>
<feature type="compositionally biased region" description="Basic and acidic residues" evidence="2">
    <location>
        <begin position="46"/>
        <end position="59"/>
    </location>
</feature>
<accession>A0A6P7Y6Z4</accession>
<dbReference type="PANTHER" id="PTHR15718:SF5">
    <property type="entry name" value="G PROTEIN-REGULATED INDUCER OF NEURITE OUTGROWTH 2"/>
    <property type="match status" value="1"/>
</dbReference>
<protein>
    <submittedName>
        <fullName evidence="5">GRIN2-like protein</fullName>
    </submittedName>
</protein>
<dbReference type="KEGG" id="muo:115471181"/>
<dbReference type="RefSeq" id="XP_030060743.1">
    <property type="nucleotide sequence ID" value="XM_030204883.1"/>
</dbReference>
<feature type="region of interest" description="Disordered" evidence="2">
    <location>
        <begin position="46"/>
        <end position="78"/>
    </location>
</feature>